<dbReference type="Proteomes" id="UP001596915">
    <property type="component" value="Unassembled WGS sequence"/>
</dbReference>
<evidence type="ECO:0000313" key="3">
    <source>
        <dbReference type="Proteomes" id="UP001596915"/>
    </source>
</evidence>
<feature type="region of interest" description="Disordered" evidence="1">
    <location>
        <begin position="1"/>
        <end position="24"/>
    </location>
</feature>
<keyword evidence="3" id="KW-1185">Reference proteome</keyword>
<evidence type="ECO:0000313" key="2">
    <source>
        <dbReference type="EMBL" id="MFD0623049.1"/>
    </source>
</evidence>
<sequence>MTGLPRRRVYGSDHDDPDPYEQPGHEYVELVGGALDGQLVDLTSWTPAERATGAVLITNDGAYGSGGRAEYEARPGEPARWDRVGDTPETRAGLR</sequence>
<organism evidence="2 3">
    <name type="scientific">Streptomyces sanglieri</name>
    <dbReference type="NCBI Taxonomy" id="193460"/>
    <lineage>
        <taxon>Bacteria</taxon>
        <taxon>Bacillati</taxon>
        <taxon>Actinomycetota</taxon>
        <taxon>Actinomycetes</taxon>
        <taxon>Kitasatosporales</taxon>
        <taxon>Streptomycetaceae</taxon>
        <taxon>Streptomyces</taxon>
    </lineage>
</organism>
<dbReference type="EMBL" id="JBHTGL010000008">
    <property type="protein sequence ID" value="MFD0623049.1"/>
    <property type="molecule type" value="Genomic_DNA"/>
</dbReference>
<reference evidence="3" key="1">
    <citation type="journal article" date="2019" name="Int. J. Syst. Evol. Microbiol.">
        <title>The Global Catalogue of Microorganisms (GCM) 10K type strain sequencing project: providing services to taxonomists for standard genome sequencing and annotation.</title>
        <authorList>
            <consortium name="The Broad Institute Genomics Platform"/>
            <consortium name="The Broad Institute Genome Sequencing Center for Infectious Disease"/>
            <person name="Wu L."/>
            <person name="Ma J."/>
        </authorList>
    </citation>
    <scope>NUCLEOTIDE SEQUENCE [LARGE SCALE GENOMIC DNA]</scope>
    <source>
        <strain evidence="3">JCM 12607</strain>
    </source>
</reference>
<name>A0ABW2WNQ8_9ACTN</name>
<feature type="region of interest" description="Disordered" evidence="1">
    <location>
        <begin position="62"/>
        <end position="95"/>
    </location>
</feature>
<protein>
    <submittedName>
        <fullName evidence="2">Uncharacterized protein</fullName>
    </submittedName>
</protein>
<evidence type="ECO:0000256" key="1">
    <source>
        <dbReference type="SAM" id="MobiDB-lite"/>
    </source>
</evidence>
<comment type="caution">
    <text evidence="2">The sequence shown here is derived from an EMBL/GenBank/DDBJ whole genome shotgun (WGS) entry which is preliminary data.</text>
</comment>
<proteinExistence type="predicted"/>
<gene>
    <name evidence="2" type="ORF">ACFQ2K_09760</name>
</gene>
<feature type="compositionally biased region" description="Basic and acidic residues" evidence="1">
    <location>
        <begin position="69"/>
        <end position="89"/>
    </location>
</feature>
<accession>A0ABW2WNQ8</accession>